<protein>
    <submittedName>
        <fullName evidence="1">Uncharacterized protein</fullName>
    </submittedName>
</protein>
<proteinExistence type="predicted"/>
<dbReference type="Proteomes" id="UP000501926">
    <property type="component" value="Chromosome"/>
</dbReference>
<evidence type="ECO:0000313" key="2">
    <source>
        <dbReference type="Proteomes" id="UP000501926"/>
    </source>
</evidence>
<name>A0A6G7GY31_KUEST</name>
<dbReference type="AlphaFoldDB" id="A0A6G7GY31"/>
<organism evidence="1 2">
    <name type="scientific">Kuenenia stuttgartiensis</name>
    <dbReference type="NCBI Taxonomy" id="174633"/>
    <lineage>
        <taxon>Bacteria</taxon>
        <taxon>Pseudomonadati</taxon>
        <taxon>Planctomycetota</taxon>
        <taxon>Candidatus Brocadiia</taxon>
        <taxon>Candidatus Brocadiales</taxon>
        <taxon>Candidatus Brocadiaceae</taxon>
        <taxon>Candidatus Kuenenia</taxon>
    </lineage>
</organism>
<sequence length="48" mass="5023">MRPDISAAFSCDIIPISYHLTAAASLNSLANAEGSFRSAENAPSGLQR</sequence>
<evidence type="ECO:0000313" key="1">
    <source>
        <dbReference type="EMBL" id="QII14264.1"/>
    </source>
</evidence>
<accession>A0A6G7GY31</accession>
<reference evidence="1 2" key="1">
    <citation type="submission" date="2020-02" db="EMBL/GenBank/DDBJ databases">
        <title>Newly sequenced genome of strain CSTR1 showed variability in Candidatus Kuenenia stuttgartiensis genomes.</title>
        <authorList>
            <person name="Ding C."/>
            <person name="Adrian L."/>
        </authorList>
    </citation>
    <scope>NUCLEOTIDE SEQUENCE [LARGE SCALE GENOMIC DNA]</scope>
    <source>
        <strain evidence="1 2">CSTR1</strain>
    </source>
</reference>
<gene>
    <name evidence="1" type="ORF">KsCSTR_48880</name>
</gene>
<dbReference type="EMBL" id="CP049055">
    <property type="protein sequence ID" value="QII14264.1"/>
    <property type="molecule type" value="Genomic_DNA"/>
</dbReference>